<feature type="chain" id="PRO_5022185016" description="YHS domain protein" evidence="1">
    <location>
        <begin position="19"/>
        <end position="108"/>
    </location>
</feature>
<dbReference type="AlphaFoldDB" id="A0A517PBD5"/>
<reference evidence="2 3" key="1">
    <citation type="submission" date="2019-02" db="EMBL/GenBank/DDBJ databases">
        <title>Deep-cultivation of Planctomycetes and their phenomic and genomic characterization uncovers novel biology.</title>
        <authorList>
            <person name="Wiegand S."/>
            <person name="Jogler M."/>
            <person name="Boedeker C."/>
            <person name="Pinto D."/>
            <person name="Vollmers J."/>
            <person name="Rivas-Marin E."/>
            <person name="Kohn T."/>
            <person name="Peeters S.H."/>
            <person name="Heuer A."/>
            <person name="Rast P."/>
            <person name="Oberbeckmann S."/>
            <person name="Bunk B."/>
            <person name="Jeske O."/>
            <person name="Meyerdierks A."/>
            <person name="Storesund J.E."/>
            <person name="Kallscheuer N."/>
            <person name="Luecker S."/>
            <person name="Lage O.M."/>
            <person name="Pohl T."/>
            <person name="Merkel B.J."/>
            <person name="Hornburger P."/>
            <person name="Mueller R.-W."/>
            <person name="Bruemmer F."/>
            <person name="Labrenz M."/>
            <person name="Spormann A.M."/>
            <person name="Op den Camp H."/>
            <person name="Overmann J."/>
            <person name="Amann R."/>
            <person name="Jetten M.S.M."/>
            <person name="Mascher T."/>
            <person name="Medema M.H."/>
            <person name="Devos D.P."/>
            <person name="Kaster A.-K."/>
            <person name="Ovreas L."/>
            <person name="Rohde M."/>
            <person name="Galperin M.Y."/>
            <person name="Jogler C."/>
        </authorList>
    </citation>
    <scope>NUCLEOTIDE SEQUENCE [LARGE SCALE GENOMIC DNA]</scope>
    <source>
        <strain evidence="2 3">CA12</strain>
    </source>
</reference>
<protein>
    <recommendedName>
        <fullName evidence="4">YHS domain protein</fullName>
    </recommendedName>
</protein>
<dbReference type="Proteomes" id="UP000318741">
    <property type="component" value="Chromosome"/>
</dbReference>
<keyword evidence="3" id="KW-1185">Reference proteome</keyword>
<dbReference type="PROSITE" id="PS51257">
    <property type="entry name" value="PROKAR_LIPOPROTEIN"/>
    <property type="match status" value="1"/>
</dbReference>
<organism evidence="2 3">
    <name type="scientific">Alienimonas californiensis</name>
    <dbReference type="NCBI Taxonomy" id="2527989"/>
    <lineage>
        <taxon>Bacteria</taxon>
        <taxon>Pseudomonadati</taxon>
        <taxon>Planctomycetota</taxon>
        <taxon>Planctomycetia</taxon>
        <taxon>Planctomycetales</taxon>
        <taxon>Planctomycetaceae</taxon>
        <taxon>Alienimonas</taxon>
    </lineage>
</organism>
<accession>A0A517PBD5</accession>
<dbReference type="KEGG" id="acaf:CA12_27950"/>
<proteinExistence type="predicted"/>
<dbReference type="OrthoDB" id="9799538at2"/>
<name>A0A517PBD5_9PLAN</name>
<evidence type="ECO:0000313" key="3">
    <source>
        <dbReference type="Proteomes" id="UP000318741"/>
    </source>
</evidence>
<dbReference type="EMBL" id="CP036265">
    <property type="protein sequence ID" value="QDT16689.1"/>
    <property type="molecule type" value="Genomic_DNA"/>
</dbReference>
<evidence type="ECO:0008006" key="4">
    <source>
        <dbReference type="Google" id="ProtNLM"/>
    </source>
</evidence>
<sequence length="108" mass="11120" precursor="true">MKIRPFLALPAAGLFALAAGCAVETEPVPPADAEAPATTEAVALVNETCPLMGGDADPAVTTEWNGQTVGFCCAQCIPEWQELTEEEKAEKLAAAQAGETQNAMDGDA</sequence>
<feature type="signal peptide" evidence="1">
    <location>
        <begin position="1"/>
        <end position="18"/>
    </location>
</feature>
<dbReference type="RefSeq" id="WP_145359616.1">
    <property type="nucleotide sequence ID" value="NZ_CP036265.1"/>
</dbReference>
<evidence type="ECO:0000256" key="1">
    <source>
        <dbReference type="SAM" id="SignalP"/>
    </source>
</evidence>
<gene>
    <name evidence="2" type="ORF">CA12_27950</name>
</gene>
<evidence type="ECO:0000313" key="2">
    <source>
        <dbReference type="EMBL" id="QDT16689.1"/>
    </source>
</evidence>
<keyword evidence="1" id="KW-0732">Signal</keyword>